<feature type="domain" description="GYF" evidence="2">
    <location>
        <begin position="4"/>
        <end position="49"/>
    </location>
</feature>
<dbReference type="AlphaFoldDB" id="A0A6L9LL99"/>
<keyword evidence="1" id="KW-1133">Transmembrane helix</keyword>
<accession>A0A6L9LL99</accession>
<evidence type="ECO:0000259" key="2">
    <source>
        <dbReference type="Pfam" id="PF14237"/>
    </source>
</evidence>
<protein>
    <submittedName>
        <fullName evidence="3">DUF4339 domain-containing protein</fullName>
    </submittedName>
</protein>
<organism evidence="3 4">
    <name type="scientific">Spirosoma terrae</name>
    <dbReference type="NCBI Taxonomy" id="1968276"/>
    <lineage>
        <taxon>Bacteria</taxon>
        <taxon>Pseudomonadati</taxon>
        <taxon>Bacteroidota</taxon>
        <taxon>Cytophagia</taxon>
        <taxon>Cytophagales</taxon>
        <taxon>Cytophagaceae</taxon>
        <taxon>Spirosoma</taxon>
    </lineage>
</organism>
<name>A0A6L9LL99_9BACT</name>
<dbReference type="EMBL" id="JAAFZH010000011">
    <property type="protein sequence ID" value="NDU97549.1"/>
    <property type="molecule type" value="Genomic_DNA"/>
</dbReference>
<keyword evidence="1" id="KW-0812">Transmembrane</keyword>
<comment type="caution">
    <text evidence="3">The sequence shown here is derived from an EMBL/GenBank/DDBJ whole genome shotgun (WGS) entry which is preliminary data.</text>
</comment>
<proteinExistence type="predicted"/>
<dbReference type="Pfam" id="PF14237">
    <property type="entry name" value="GYF_2"/>
    <property type="match status" value="1"/>
</dbReference>
<keyword evidence="4" id="KW-1185">Reference proteome</keyword>
<reference evidence="3 4" key="1">
    <citation type="submission" date="2020-02" db="EMBL/GenBank/DDBJ databases">
        <title>Draft genome sequence of two Spirosoma agri KCTC 52727 and Spirosoma terrae KCTC 52035.</title>
        <authorList>
            <person name="Rojas J."/>
            <person name="Ambika Manirajan B."/>
            <person name="Suarez C."/>
            <person name="Ratering S."/>
            <person name="Schnell S."/>
        </authorList>
    </citation>
    <scope>NUCLEOTIDE SEQUENCE [LARGE SCALE GENOMIC DNA]</scope>
    <source>
        <strain evidence="3 4">KCTC 52035</strain>
    </source>
</reference>
<evidence type="ECO:0000313" key="3">
    <source>
        <dbReference type="EMBL" id="NDU97549.1"/>
    </source>
</evidence>
<keyword evidence="1" id="KW-0472">Membrane</keyword>
<dbReference type="Proteomes" id="UP000474175">
    <property type="component" value="Unassembled WGS sequence"/>
</dbReference>
<evidence type="ECO:0000313" key="4">
    <source>
        <dbReference type="Proteomes" id="UP000474175"/>
    </source>
</evidence>
<dbReference type="RefSeq" id="WP_163953090.1">
    <property type="nucleotide sequence ID" value="NZ_JAAFZH010000011.1"/>
</dbReference>
<gene>
    <name evidence="3" type="ORF">GK108_21880</name>
</gene>
<evidence type="ECO:0000256" key="1">
    <source>
        <dbReference type="SAM" id="Phobius"/>
    </source>
</evidence>
<sequence length="191" mass="21912">MKKYYLMKNGGQLGPYAIEEMYAFHLTADTMVWYQELGNWKMVKDAPELRHLLVKPDNSKKYWYLGGLVAFLLLAGAFYAAFKEKEGSEKVAKALASEFSYYAMKTCNSATGSNATFEVKDWECKDKRYTIDVISTWEGTPYGGNNCTHEIRSKLMVNEDGTERDWKIMDINGCMETDASSDYSVRAFLRR</sequence>
<dbReference type="InterPro" id="IPR025640">
    <property type="entry name" value="GYF_2"/>
</dbReference>
<feature type="transmembrane region" description="Helical" evidence="1">
    <location>
        <begin position="62"/>
        <end position="82"/>
    </location>
</feature>